<dbReference type="GeneID" id="30201839"/>
<keyword evidence="5 10" id="KW-0256">Endoplasmic reticulum</keyword>
<keyword evidence="4 10" id="KW-0677">Repeat</keyword>
<evidence type="ECO:0000313" key="11">
    <source>
        <dbReference type="EMBL" id="ODQ61003.1"/>
    </source>
</evidence>
<comment type="similarity">
    <text evidence="10">Belongs to the WD repeat SEC12 family.</text>
</comment>
<keyword evidence="7 10" id="KW-0653">Protein transport</keyword>
<evidence type="ECO:0000256" key="10">
    <source>
        <dbReference type="RuleBase" id="RU369019"/>
    </source>
</evidence>
<dbReference type="GO" id="GO:0006888">
    <property type="term" value="P:endoplasmic reticulum to Golgi vesicle-mediated transport"/>
    <property type="evidence" value="ECO:0007669"/>
    <property type="project" value="UniProtKB-UniRule"/>
</dbReference>
<dbReference type="GO" id="GO:0005789">
    <property type="term" value="C:endoplasmic reticulum membrane"/>
    <property type="evidence" value="ECO:0007669"/>
    <property type="project" value="UniProtKB-SubCell"/>
</dbReference>
<keyword evidence="12" id="KW-1185">Reference proteome</keyword>
<dbReference type="GO" id="GO:0005085">
    <property type="term" value="F:guanyl-nucleotide exchange factor activity"/>
    <property type="evidence" value="ECO:0007669"/>
    <property type="project" value="InterPro"/>
</dbReference>
<dbReference type="InterPro" id="IPR045260">
    <property type="entry name" value="Sec12-like"/>
</dbReference>
<evidence type="ECO:0000256" key="2">
    <source>
        <dbReference type="ARBA" id="ARBA00022574"/>
    </source>
</evidence>
<dbReference type="AlphaFoldDB" id="A0A1E3P6N1"/>
<dbReference type="GO" id="GO:0003400">
    <property type="term" value="P:regulation of COPII vesicle coating"/>
    <property type="evidence" value="ECO:0007669"/>
    <property type="project" value="UniProtKB-UniRule"/>
</dbReference>
<comment type="function">
    <text evidence="10">Guanine nucleotide-exchange factor (GEF) required for the formation or budding of transport vesicles from the ER.</text>
</comment>
<evidence type="ECO:0000256" key="7">
    <source>
        <dbReference type="ARBA" id="ARBA00022927"/>
    </source>
</evidence>
<dbReference type="InterPro" id="IPR001680">
    <property type="entry name" value="WD40_rpt"/>
</dbReference>
<dbReference type="OrthoDB" id="2013972at2759"/>
<protein>
    <recommendedName>
        <fullName evidence="10">Guanine nucleotide-exchange factor SEC12</fullName>
    </recommendedName>
</protein>
<evidence type="ECO:0000256" key="1">
    <source>
        <dbReference type="ARBA" id="ARBA00022448"/>
    </source>
</evidence>
<keyword evidence="8 10" id="KW-1133">Transmembrane helix</keyword>
<dbReference type="InterPro" id="IPR036322">
    <property type="entry name" value="WD40_repeat_dom_sf"/>
</dbReference>
<dbReference type="EMBL" id="KV454209">
    <property type="protein sequence ID" value="ODQ61003.1"/>
    <property type="molecule type" value="Genomic_DNA"/>
</dbReference>
<keyword evidence="3 10" id="KW-0812">Transmembrane</keyword>
<dbReference type="PANTHER" id="PTHR23284:SF0">
    <property type="entry name" value="PROLACTIN REGULATORY ELEMENT-BINDING PROTEIN"/>
    <property type="match status" value="1"/>
</dbReference>
<keyword evidence="6" id="KW-0931">ER-Golgi transport</keyword>
<dbReference type="STRING" id="683960.A0A1E3P6N1"/>
<feature type="transmembrane region" description="Helical" evidence="10">
    <location>
        <begin position="339"/>
        <end position="359"/>
    </location>
</feature>
<dbReference type="PANTHER" id="PTHR23284">
    <property type="entry name" value="PROLACTIN REGULATORY ELEMENT BINDING PROTEIN"/>
    <property type="match status" value="1"/>
</dbReference>
<evidence type="ECO:0000313" key="12">
    <source>
        <dbReference type="Proteomes" id="UP000094112"/>
    </source>
</evidence>
<dbReference type="GO" id="GO:0015031">
    <property type="term" value="P:protein transport"/>
    <property type="evidence" value="ECO:0007669"/>
    <property type="project" value="UniProtKB-KW"/>
</dbReference>
<sequence>MVKIESKTHDVGFPVYGAKFFDDKTLVVTGGGGEGNNGIPNKITVLNVDYADSVQLESKKSFEIEGKNDSPTCLDISGNTVLIGCNENSTNIKNGQNKHLRKFKLTDEKEITFDSSADIEETKDPNDYQKFVTISKDGSIAAVVSSKVPSTIKVIDPKTLKVLDVIDEKDEINDVHISPNSKQIAYITDSSLVVVENSEKPILKYDRFAPTYCLTKVKFTKDGDLIVAVNLRNKLGVLLAHVIFEDDALRVKKARVVNSKTQKITALDVSDNLVAVSGNDSSIIIAGLEHFDVYKTLKQVHTFAITKVVFSPNGKYLASTSVANTVNVIKIPEDIAKSYFWLKFHIFVVLFALFAYYLVNAIPQEKFDEFDKLIHYLFDENPYDYYKNLSSQRHLPKQKLLRKQ</sequence>
<dbReference type="GO" id="GO:0000139">
    <property type="term" value="C:Golgi membrane"/>
    <property type="evidence" value="ECO:0007669"/>
    <property type="project" value="UniProtKB-SubCell"/>
</dbReference>
<evidence type="ECO:0000256" key="9">
    <source>
        <dbReference type="ARBA" id="ARBA00023136"/>
    </source>
</evidence>
<proteinExistence type="inferred from homology"/>
<name>A0A1E3P6N1_WICAA</name>
<gene>
    <name evidence="11" type="ORF">WICANDRAFT_77660</name>
</gene>
<evidence type="ECO:0000256" key="4">
    <source>
        <dbReference type="ARBA" id="ARBA00022737"/>
    </source>
</evidence>
<dbReference type="RefSeq" id="XP_019040210.1">
    <property type="nucleotide sequence ID" value="XM_019184593.1"/>
</dbReference>
<dbReference type="Proteomes" id="UP000094112">
    <property type="component" value="Unassembled WGS sequence"/>
</dbReference>
<organism evidence="11 12">
    <name type="scientific">Wickerhamomyces anomalus (strain ATCC 58044 / CBS 1984 / NCYC 433 / NRRL Y-366-8)</name>
    <name type="common">Yeast</name>
    <name type="synonym">Hansenula anomala</name>
    <dbReference type="NCBI Taxonomy" id="683960"/>
    <lineage>
        <taxon>Eukaryota</taxon>
        <taxon>Fungi</taxon>
        <taxon>Dikarya</taxon>
        <taxon>Ascomycota</taxon>
        <taxon>Saccharomycotina</taxon>
        <taxon>Saccharomycetes</taxon>
        <taxon>Phaffomycetales</taxon>
        <taxon>Wickerhamomycetaceae</taxon>
        <taxon>Wickerhamomyces</taxon>
    </lineage>
</organism>
<evidence type="ECO:0000256" key="5">
    <source>
        <dbReference type="ARBA" id="ARBA00022824"/>
    </source>
</evidence>
<evidence type="ECO:0000256" key="6">
    <source>
        <dbReference type="ARBA" id="ARBA00022892"/>
    </source>
</evidence>
<keyword evidence="1 10" id="KW-0813">Transport</keyword>
<accession>A0A1E3P6N1</accession>
<comment type="subcellular location">
    <subcellularLocation>
        <location evidence="10">Endoplasmic reticulum membrane</location>
        <topology evidence="10">Single-pass type II membrane protein</topology>
    </subcellularLocation>
    <subcellularLocation>
        <location evidence="10">Golgi apparatus membrane</location>
        <topology evidence="10">Single-pass type II membrane protein</topology>
    </subcellularLocation>
</comment>
<evidence type="ECO:0000256" key="8">
    <source>
        <dbReference type="ARBA" id="ARBA00022989"/>
    </source>
</evidence>
<dbReference type="Gene3D" id="2.130.10.10">
    <property type="entry name" value="YVTN repeat-like/Quinoprotein amine dehydrogenase"/>
    <property type="match status" value="1"/>
</dbReference>
<evidence type="ECO:0000256" key="3">
    <source>
        <dbReference type="ARBA" id="ARBA00022692"/>
    </source>
</evidence>
<keyword evidence="2 10" id="KW-0853">WD repeat</keyword>
<reference evidence="11 12" key="1">
    <citation type="journal article" date="2016" name="Proc. Natl. Acad. Sci. U.S.A.">
        <title>Comparative genomics of biotechnologically important yeasts.</title>
        <authorList>
            <person name="Riley R."/>
            <person name="Haridas S."/>
            <person name="Wolfe K.H."/>
            <person name="Lopes M.R."/>
            <person name="Hittinger C.T."/>
            <person name="Goeker M."/>
            <person name="Salamov A.A."/>
            <person name="Wisecaver J.H."/>
            <person name="Long T.M."/>
            <person name="Calvey C.H."/>
            <person name="Aerts A.L."/>
            <person name="Barry K.W."/>
            <person name="Choi C."/>
            <person name="Clum A."/>
            <person name="Coughlan A.Y."/>
            <person name="Deshpande S."/>
            <person name="Douglass A.P."/>
            <person name="Hanson S.J."/>
            <person name="Klenk H.-P."/>
            <person name="LaButti K.M."/>
            <person name="Lapidus A."/>
            <person name="Lindquist E.A."/>
            <person name="Lipzen A.M."/>
            <person name="Meier-Kolthoff J.P."/>
            <person name="Ohm R.A."/>
            <person name="Otillar R.P."/>
            <person name="Pangilinan J.L."/>
            <person name="Peng Y."/>
            <person name="Rokas A."/>
            <person name="Rosa C.A."/>
            <person name="Scheuner C."/>
            <person name="Sibirny A.A."/>
            <person name="Slot J.C."/>
            <person name="Stielow J.B."/>
            <person name="Sun H."/>
            <person name="Kurtzman C.P."/>
            <person name="Blackwell M."/>
            <person name="Grigoriev I.V."/>
            <person name="Jeffries T.W."/>
        </authorList>
    </citation>
    <scope>NUCLEOTIDE SEQUENCE [LARGE SCALE GENOMIC DNA]</scope>
    <source>
        <strain evidence="12">ATCC 58044 / CBS 1984 / NCYC 433 / NRRL Y-366-8</strain>
    </source>
</reference>
<dbReference type="Pfam" id="PF00400">
    <property type="entry name" value="WD40"/>
    <property type="match status" value="1"/>
</dbReference>
<dbReference type="InterPro" id="IPR015943">
    <property type="entry name" value="WD40/YVTN_repeat-like_dom_sf"/>
</dbReference>
<dbReference type="SUPFAM" id="SSF50978">
    <property type="entry name" value="WD40 repeat-like"/>
    <property type="match status" value="1"/>
</dbReference>
<dbReference type="SMART" id="SM00320">
    <property type="entry name" value="WD40"/>
    <property type="match status" value="3"/>
</dbReference>
<keyword evidence="9 10" id="KW-0472">Membrane</keyword>